<name>A0A087CF63_9BIFI</name>
<protein>
    <submittedName>
        <fullName evidence="1">Plasmid encoded RepA protein</fullName>
    </submittedName>
</protein>
<dbReference type="RefSeq" id="WP_238567086.1">
    <property type="nucleotide sequence ID" value="NZ_JGZK01000026.1"/>
</dbReference>
<dbReference type="InterPro" id="IPR006881">
    <property type="entry name" value="RepA_C"/>
</dbReference>
<proteinExistence type="predicted"/>
<accession>A0A087CF63</accession>
<sequence length="320" mass="36479">MSESQALVVQTLMDVEQREPSSKEIWYGHSILTSTLFPSTQPKAGTDFVSKTNGAIEYILEAGIDPEERKRKFPYGKYPRLIMAWIAKQIRAAKRTKTEYVDPATRTITIPSIWQLCNELGLPRGGKTADKLQEQLRLLLASHISIRRTTGFAGGRMHDLVSLPLVEMVRFKEDDDSAFSGSAFVLTKEVYERLARESAPFDTRASSLLLSGRSVLPYDIYVWMTGSMKNLNHPLPITWEWLYERFGDGIGEIRNFKMKFRRALDRVHQVYPMARFVVSSEGVTLFPSPTAIGQRESTVDQITGEIKTVRRGSTRRRRKQ</sequence>
<dbReference type="EMBL" id="JGZK01000026">
    <property type="protein sequence ID" value="KFI81913.1"/>
    <property type="molecule type" value="Genomic_DNA"/>
</dbReference>
<dbReference type="STRING" id="1437610.BREU_2180"/>
<dbReference type="eggNOG" id="ENOG50316E9">
    <property type="taxonomic scope" value="Bacteria"/>
</dbReference>
<dbReference type="AlphaFoldDB" id="A0A087CF63"/>
<organism evidence="1 2">
    <name type="scientific">Bifidobacterium reuteri DSM 23975</name>
    <dbReference type="NCBI Taxonomy" id="1437610"/>
    <lineage>
        <taxon>Bacteria</taxon>
        <taxon>Bacillati</taxon>
        <taxon>Actinomycetota</taxon>
        <taxon>Actinomycetes</taxon>
        <taxon>Bifidobacteriales</taxon>
        <taxon>Bifidobacteriaceae</taxon>
        <taxon>Bifidobacterium</taxon>
    </lineage>
</organism>
<evidence type="ECO:0000313" key="2">
    <source>
        <dbReference type="Proteomes" id="UP000028984"/>
    </source>
</evidence>
<reference evidence="1 2" key="1">
    <citation type="submission" date="2014-03" db="EMBL/GenBank/DDBJ databases">
        <title>Genomics of Bifidobacteria.</title>
        <authorList>
            <person name="Ventura M."/>
            <person name="Milani C."/>
            <person name="Lugli G.A."/>
        </authorList>
    </citation>
    <scope>NUCLEOTIDE SEQUENCE [LARGE SCALE GENOMIC DNA]</scope>
    <source>
        <strain evidence="1 2">DSM 23975</strain>
    </source>
</reference>
<evidence type="ECO:0000313" key="1">
    <source>
        <dbReference type="EMBL" id="KFI81913.1"/>
    </source>
</evidence>
<comment type="caution">
    <text evidence="1">The sequence shown here is derived from an EMBL/GenBank/DDBJ whole genome shotgun (WGS) entry which is preliminary data.</text>
</comment>
<keyword evidence="2" id="KW-1185">Reference proteome</keyword>
<gene>
    <name evidence="1" type="ORF">BREU_2180</name>
</gene>
<dbReference type="Proteomes" id="UP000028984">
    <property type="component" value="Unassembled WGS sequence"/>
</dbReference>
<dbReference type="Pfam" id="PF04796">
    <property type="entry name" value="RepA_C"/>
    <property type="match status" value="1"/>
</dbReference>